<accession>A0ABZ0KSX0</accession>
<dbReference type="InterPro" id="IPR036390">
    <property type="entry name" value="WH_DNA-bd_sf"/>
</dbReference>
<evidence type="ECO:0000256" key="2">
    <source>
        <dbReference type="ARBA" id="ARBA00023015"/>
    </source>
</evidence>
<evidence type="ECO:0000313" key="7">
    <source>
        <dbReference type="EMBL" id="WOV83484.1"/>
    </source>
</evidence>
<feature type="domain" description="CggR N-terminal DNA binding" evidence="6">
    <location>
        <begin position="26"/>
        <end position="93"/>
    </location>
</feature>
<dbReference type="InterPro" id="IPR007324">
    <property type="entry name" value="Sugar-bd_dom_put"/>
</dbReference>
<dbReference type="Pfam" id="PF21715">
    <property type="entry name" value="CggR_N"/>
    <property type="match status" value="1"/>
</dbReference>
<evidence type="ECO:0000256" key="3">
    <source>
        <dbReference type="ARBA" id="ARBA00023125"/>
    </source>
</evidence>
<keyword evidence="8" id="KW-1185">Reference proteome</keyword>
<name>A0ABZ0KSX0_9BACL</name>
<evidence type="ECO:0000259" key="6">
    <source>
        <dbReference type="Pfam" id="PF21715"/>
    </source>
</evidence>
<organism evidence="7 8">
    <name type="scientific">Sporosarcina jeotgali</name>
    <dbReference type="NCBI Taxonomy" id="3020056"/>
    <lineage>
        <taxon>Bacteria</taxon>
        <taxon>Bacillati</taxon>
        <taxon>Bacillota</taxon>
        <taxon>Bacilli</taxon>
        <taxon>Bacillales</taxon>
        <taxon>Caryophanaceae</taxon>
        <taxon>Sporosarcina</taxon>
    </lineage>
</organism>
<dbReference type="InterPro" id="IPR048715">
    <property type="entry name" value="CggR_N"/>
</dbReference>
<dbReference type="Pfam" id="PF04198">
    <property type="entry name" value="Sugar-bind"/>
    <property type="match status" value="1"/>
</dbReference>
<dbReference type="Proteomes" id="UP001303532">
    <property type="component" value="Chromosome"/>
</dbReference>
<keyword evidence="2" id="KW-0805">Transcription regulation</keyword>
<protein>
    <submittedName>
        <fullName evidence="7">Sugar-binding domain-containing protein</fullName>
    </submittedName>
</protein>
<proteinExistence type="inferred from homology"/>
<evidence type="ECO:0000259" key="5">
    <source>
        <dbReference type="Pfam" id="PF04198"/>
    </source>
</evidence>
<dbReference type="Gene3D" id="3.40.50.1360">
    <property type="match status" value="1"/>
</dbReference>
<sequence>MKGGVSLKTSIVEAQEKLVPEMMATLQQRYLVLKLIKTSGPIGRRPLADTAGLSERETRSVMEALRDQQLIRVAKEGATVTADGESVLQHLGPLIELQYGKNVLAKRIKSYFSIQDVHIVKGDSSEPGGSNELLGTEAASVFAARIGNGRVVAVTGGSTMAAIPKHLSCYPGAEETVFIPARGGVGDNIGQQANVIAATFAHTCNASYKSLYYPESLSEEAHAIFLKEPSAQKMLELYETTDCLLHGIGDAKKMAALRDSNEEEQQLLDSRGAKGEAFGYYFNGSGEIVHHLRTVGIQTDHLKRIPLLLAVAGGSAKAEAILSYLRGATKQTVLITDEGAAKEIVNLLANE</sequence>
<evidence type="ECO:0000256" key="4">
    <source>
        <dbReference type="ARBA" id="ARBA00023163"/>
    </source>
</evidence>
<keyword evidence="3" id="KW-0238">DNA-binding</keyword>
<comment type="similarity">
    <text evidence="1">Belongs to the SorC transcriptional regulatory family.</text>
</comment>
<dbReference type="PANTHER" id="PTHR34294:SF5">
    <property type="entry name" value="CENTRAL GLYCOLYTIC GENES REGULATOR"/>
    <property type="match status" value="1"/>
</dbReference>
<dbReference type="SUPFAM" id="SSF100950">
    <property type="entry name" value="NagB/RpiA/CoA transferase-like"/>
    <property type="match status" value="1"/>
</dbReference>
<dbReference type="SUPFAM" id="SSF46785">
    <property type="entry name" value="Winged helix' DNA-binding domain"/>
    <property type="match status" value="1"/>
</dbReference>
<dbReference type="PANTHER" id="PTHR34294">
    <property type="entry name" value="TRANSCRIPTIONAL REGULATOR-RELATED"/>
    <property type="match status" value="1"/>
</dbReference>
<reference evidence="7 8" key="1">
    <citation type="submission" date="2023-01" db="EMBL/GenBank/DDBJ databases">
        <title>Sporosarcina sp. nov., isolated from Korean tranditional fermented seafood 'Jeotgal'.</title>
        <authorList>
            <person name="Yang A.-I."/>
        </authorList>
    </citation>
    <scope>NUCLEOTIDE SEQUENCE [LARGE SCALE GENOMIC DNA]</scope>
    <source>
        <strain evidence="7 8">B2O-1</strain>
    </source>
</reference>
<evidence type="ECO:0000256" key="1">
    <source>
        <dbReference type="ARBA" id="ARBA00010466"/>
    </source>
</evidence>
<gene>
    <name evidence="7" type="ORF">PGH26_11300</name>
</gene>
<dbReference type="InterPro" id="IPR051054">
    <property type="entry name" value="SorC_transcr_regulators"/>
</dbReference>
<dbReference type="Gene3D" id="1.10.10.10">
    <property type="entry name" value="Winged helix-like DNA-binding domain superfamily/Winged helix DNA-binding domain"/>
    <property type="match status" value="1"/>
</dbReference>
<dbReference type="InterPro" id="IPR036388">
    <property type="entry name" value="WH-like_DNA-bd_sf"/>
</dbReference>
<dbReference type="EMBL" id="CP116341">
    <property type="protein sequence ID" value="WOV83484.1"/>
    <property type="molecule type" value="Genomic_DNA"/>
</dbReference>
<feature type="domain" description="Sugar-binding" evidence="5">
    <location>
        <begin position="103"/>
        <end position="346"/>
    </location>
</feature>
<evidence type="ECO:0000313" key="8">
    <source>
        <dbReference type="Proteomes" id="UP001303532"/>
    </source>
</evidence>
<dbReference type="RefSeq" id="WP_323691179.1">
    <property type="nucleotide sequence ID" value="NZ_CP116341.1"/>
</dbReference>
<dbReference type="InterPro" id="IPR037171">
    <property type="entry name" value="NagB/RpiA_transferase-like"/>
</dbReference>
<keyword evidence="4" id="KW-0804">Transcription</keyword>